<keyword evidence="2" id="KW-1185">Reference proteome</keyword>
<proteinExistence type="predicted"/>
<comment type="caution">
    <text evidence="1">The sequence shown here is derived from an EMBL/GenBank/DDBJ whole genome shotgun (WGS) entry which is preliminary data.</text>
</comment>
<reference evidence="1 2" key="1">
    <citation type="journal article" date="2022" name="DNA Res.">
        <title>Chromosomal-level genome assembly of the orchid tree Bauhinia variegata (Leguminosae; Cercidoideae) supports the allotetraploid origin hypothesis of Bauhinia.</title>
        <authorList>
            <person name="Zhong Y."/>
            <person name="Chen Y."/>
            <person name="Zheng D."/>
            <person name="Pang J."/>
            <person name="Liu Y."/>
            <person name="Luo S."/>
            <person name="Meng S."/>
            <person name="Qian L."/>
            <person name="Wei D."/>
            <person name="Dai S."/>
            <person name="Zhou R."/>
        </authorList>
    </citation>
    <scope>NUCLEOTIDE SEQUENCE [LARGE SCALE GENOMIC DNA]</scope>
    <source>
        <strain evidence="1">BV-YZ2020</strain>
    </source>
</reference>
<sequence>MLRICYFEISIITLAEYFRDTWYNVTMMAESTSRWAEALRERLAEKLADSINPAYLAARLTSFYERDFSDPVTSATLSIVQALESFYEQYDPDFMNFSTKARKNALAEADKVPLETAKLLREDYLAQNAFNPVQDPRYKIYGLEFGIEALEFVVWCFGLRFEGLRVWGSGFGFWLRVEGLGFGVWGFGGLGFGVLGVWVLGAQGSGVRAQGSGLRVQGSGFWVLGFGFWG</sequence>
<evidence type="ECO:0000313" key="2">
    <source>
        <dbReference type="Proteomes" id="UP000828941"/>
    </source>
</evidence>
<accession>A0ACB9P2V7</accession>
<evidence type="ECO:0000313" key="1">
    <source>
        <dbReference type="EMBL" id="KAI4343334.1"/>
    </source>
</evidence>
<organism evidence="1 2">
    <name type="scientific">Bauhinia variegata</name>
    <name type="common">Purple orchid tree</name>
    <name type="synonym">Phanera variegata</name>
    <dbReference type="NCBI Taxonomy" id="167791"/>
    <lineage>
        <taxon>Eukaryota</taxon>
        <taxon>Viridiplantae</taxon>
        <taxon>Streptophyta</taxon>
        <taxon>Embryophyta</taxon>
        <taxon>Tracheophyta</taxon>
        <taxon>Spermatophyta</taxon>
        <taxon>Magnoliopsida</taxon>
        <taxon>eudicotyledons</taxon>
        <taxon>Gunneridae</taxon>
        <taxon>Pentapetalae</taxon>
        <taxon>rosids</taxon>
        <taxon>fabids</taxon>
        <taxon>Fabales</taxon>
        <taxon>Fabaceae</taxon>
        <taxon>Cercidoideae</taxon>
        <taxon>Cercideae</taxon>
        <taxon>Bauhiniinae</taxon>
        <taxon>Bauhinia</taxon>
    </lineage>
</organism>
<name>A0ACB9P2V7_BAUVA</name>
<dbReference type="Proteomes" id="UP000828941">
    <property type="component" value="Chromosome 5"/>
</dbReference>
<protein>
    <submittedName>
        <fullName evidence="1">Uncharacterized protein</fullName>
    </submittedName>
</protein>
<dbReference type="EMBL" id="CM039430">
    <property type="protein sequence ID" value="KAI4343334.1"/>
    <property type="molecule type" value="Genomic_DNA"/>
</dbReference>
<gene>
    <name evidence="1" type="ORF">L6164_010696</name>
</gene>